<accession>A0A0F8A1E6</accession>
<sequence length="277" mass="31736">MPWLSEVRYSRNACIAAIRDYYAFLAKMYVDESAIVEPPDGGWPGISVESMRDLDKSEEVITLLRHLPYIRYLDDKTRRVQGAADCYFVDWDWASRSGPRVLKKLRSSTEDDLFYDAVPPHVIGLTESEEDCAAFLLDTNIGVVYWYECPGDIRYNPSREPIRNEAHEYSRLRDAEWRAKCAAWAVADFFAMLKDRLCELHSVPINSRIVMSAAITAGPDADGMLPMLQHVYHEHGWPDLERYSKQGCLEAVQKTLKEHYPLYAEDLLEGDGTESVD</sequence>
<name>A0A0F8A1E6_9HYPO</name>
<evidence type="ECO:0000313" key="2">
    <source>
        <dbReference type="Proteomes" id="UP000054481"/>
    </source>
</evidence>
<organism evidence="1 2">
    <name type="scientific">Hirsutella minnesotensis 3608</name>
    <dbReference type="NCBI Taxonomy" id="1043627"/>
    <lineage>
        <taxon>Eukaryota</taxon>
        <taxon>Fungi</taxon>
        <taxon>Dikarya</taxon>
        <taxon>Ascomycota</taxon>
        <taxon>Pezizomycotina</taxon>
        <taxon>Sordariomycetes</taxon>
        <taxon>Hypocreomycetidae</taxon>
        <taxon>Hypocreales</taxon>
        <taxon>Ophiocordycipitaceae</taxon>
        <taxon>Hirsutella</taxon>
    </lineage>
</organism>
<gene>
    <name evidence="1" type="ORF">HIM_11255</name>
</gene>
<dbReference type="EMBL" id="KQ030724">
    <property type="protein sequence ID" value="KJZ69354.1"/>
    <property type="molecule type" value="Genomic_DNA"/>
</dbReference>
<dbReference type="OrthoDB" id="5343383at2759"/>
<protein>
    <submittedName>
        <fullName evidence="1">Uncharacterized protein</fullName>
    </submittedName>
</protein>
<evidence type="ECO:0000313" key="1">
    <source>
        <dbReference type="EMBL" id="KJZ69354.1"/>
    </source>
</evidence>
<reference evidence="1 2" key="1">
    <citation type="journal article" date="2014" name="Genome Biol. Evol.">
        <title>Comparative genomics and transcriptomics analyses reveal divergent lifestyle features of nematode endoparasitic fungus Hirsutella minnesotensis.</title>
        <authorList>
            <person name="Lai Y."/>
            <person name="Liu K."/>
            <person name="Zhang X."/>
            <person name="Zhang X."/>
            <person name="Li K."/>
            <person name="Wang N."/>
            <person name="Shu C."/>
            <person name="Wu Y."/>
            <person name="Wang C."/>
            <person name="Bushley K.E."/>
            <person name="Xiang M."/>
            <person name="Liu X."/>
        </authorList>
    </citation>
    <scope>NUCLEOTIDE SEQUENCE [LARGE SCALE GENOMIC DNA]</scope>
    <source>
        <strain evidence="1 2">3608</strain>
    </source>
</reference>
<keyword evidence="2" id="KW-1185">Reference proteome</keyword>
<dbReference type="Proteomes" id="UP000054481">
    <property type="component" value="Unassembled WGS sequence"/>
</dbReference>
<proteinExistence type="predicted"/>
<dbReference type="AlphaFoldDB" id="A0A0F8A1E6"/>